<dbReference type="EMBL" id="CM047742">
    <property type="protein sequence ID" value="KAJ0035314.1"/>
    <property type="molecule type" value="Genomic_DNA"/>
</dbReference>
<accession>A0ACC0YG96</accession>
<evidence type="ECO:0000313" key="1">
    <source>
        <dbReference type="EMBL" id="KAJ0035314.1"/>
    </source>
</evidence>
<comment type="caution">
    <text evidence="1">The sequence shown here is derived from an EMBL/GenBank/DDBJ whole genome shotgun (WGS) entry which is preliminary data.</text>
</comment>
<organism evidence="1 2">
    <name type="scientific">Pistacia integerrima</name>
    <dbReference type="NCBI Taxonomy" id="434235"/>
    <lineage>
        <taxon>Eukaryota</taxon>
        <taxon>Viridiplantae</taxon>
        <taxon>Streptophyta</taxon>
        <taxon>Embryophyta</taxon>
        <taxon>Tracheophyta</taxon>
        <taxon>Spermatophyta</taxon>
        <taxon>Magnoliopsida</taxon>
        <taxon>eudicotyledons</taxon>
        <taxon>Gunneridae</taxon>
        <taxon>Pentapetalae</taxon>
        <taxon>rosids</taxon>
        <taxon>malvids</taxon>
        <taxon>Sapindales</taxon>
        <taxon>Anacardiaceae</taxon>
        <taxon>Pistacia</taxon>
    </lineage>
</organism>
<keyword evidence="2" id="KW-1185">Reference proteome</keyword>
<dbReference type="Proteomes" id="UP001163603">
    <property type="component" value="Chromosome 7"/>
</dbReference>
<protein>
    <submittedName>
        <fullName evidence="1">Uncharacterized protein</fullName>
    </submittedName>
</protein>
<reference evidence="2" key="1">
    <citation type="journal article" date="2023" name="G3 (Bethesda)">
        <title>Genome assembly and association tests identify interacting loci associated with vigor, precocity, and sex in interspecific pistachio rootstocks.</title>
        <authorList>
            <person name="Palmer W."/>
            <person name="Jacygrad E."/>
            <person name="Sagayaradj S."/>
            <person name="Cavanaugh K."/>
            <person name="Han R."/>
            <person name="Bertier L."/>
            <person name="Beede B."/>
            <person name="Kafkas S."/>
            <person name="Golino D."/>
            <person name="Preece J."/>
            <person name="Michelmore R."/>
        </authorList>
    </citation>
    <scope>NUCLEOTIDE SEQUENCE [LARGE SCALE GENOMIC DNA]</scope>
</reference>
<evidence type="ECO:0000313" key="2">
    <source>
        <dbReference type="Proteomes" id="UP001163603"/>
    </source>
</evidence>
<name>A0ACC0YG96_9ROSI</name>
<sequence>MGEVLFDLEQVLRSKQERLTPAEAKVLLTYKSKAVREFTVGALVGSGVTWLGMYNRSCFERPASVILYISSPIQRHLLTSSLSATWRLSKLLRVNLSGGKRSFIQTNQNYFKSPMLEYIFPCLFAMLQKSFLPAGAAIVCGFWRFTSSLESCVDSILGVDGSRLQKELANIIFNKYRDDPWRMQLISKHFYSEKVYDDSTSDQPKLRWRYKNYFNDNVAYGQRTQESDSYGDSHTDSHNNSHNEAHSDFQNDSGSKKNDLESNKVLVKPDVDAVMDPLDCVFGNAATMEEIHHPNKSSTPTRALSRNHKRSHRRRRMRHHEGSLEPHYA</sequence>
<proteinExistence type="predicted"/>
<gene>
    <name evidence="1" type="ORF">Pint_24802</name>
</gene>